<dbReference type="PROSITE" id="PS50011">
    <property type="entry name" value="PROTEIN_KINASE_DOM"/>
    <property type="match status" value="1"/>
</dbReference>
<name>A0A315VXH7_GAMAF</name>
<dbReference type="PANTHER" id="PTHR11920">
    <property type="entry name" value="GUANYLYL CYCLASE"/>
    <property type="match status" value="1"/>
</dbReference>
<dbReference type="InterPro" id="IPR050401">
    <property type="entry name" value="Cyclic_nucleotide_synthase"/>
</dbReference>
<dbReference type="GO" id="GO:0004672">
    <property type="term" value="F:protein kinase activity"/>
    <property type="evidence" value="ECO:0007669"/>
    <property type="project" value="InterPro"/>
</dbReference>
<dbReference type="Gene3D" id="6.10.250.780">
    <property type="match status" value="1"/>
</dbReference>
<feature type="region of interest" description="Disordered" evidence="10">
    <location>
        <begin position="25"/>
        <end position="117"/>
    </location>
</feature>
<dbReference type="SMART" id="SM00044">
    <property type="entry name" value="CYCc"/>
    <property type="match status" value="1"/>
</dbReference>
<dbReference type="InterPro" id="IPR011645">
    <property type="entry name" value="HNOB_dom_associated"/>
</dbReference>
<dbReference type="Gene3D" id="3.30.70.1230">
    <property type="entry name" value="Nucleotide cyclase"/>
    <property type="match status" value="1"/>
</dbReference>
<dbReference type="GO" id="GO:0001653">
    <property type="term" value="F:peptide receptor activity"/>
    <property type="evidence" value="ECO:0007669"/>
    <property type="project" value="TreeGrafter"/>
</dbReference>
<keyword evidence="15" id="KW-1185">Reference proteome</keyword>
<feature type="compositionally biased region" description="Basic and acidic residues" evidence="10">
    <location>
        <begin position="102"/>
        <end position="117"/>
    </location>
</feature>
<dbReference type="AlphaFoldDB" id="A0A315VXH7"/>
<evidence type="ECO:0000313" key="15">
    <source>
        <dbReference type="Proteomes" id="UP000250572"/>
    </source>
</evidence>
<evidence type="ECO:0000313" key="14">
    <source>
        <dbReference type="EMBL" id="PWA28127.1"/>
    </source>
</evidence>
<evidence type="ECO:0000256" key="9">
    <source>
        <dbReference type="ARBA" id="ARBA00023293"/>
    </source>
</evidence>
<dbReference type="GO" id="GO:0005524">
    <property type="term" value="F:ATP binding"/>
    <property type="evidence" value="ECO:0007669"/>
    <property type="project" value="InterPro"/>
</dbReference>
<comment type="subcellular location">
    <subcellularLocation>
        <location evidence="1">Photoreceptor outer segment membrane</location>
        <topology evidence="1">Single-pass type I membrane protein</topology>
    </subcellularLocation>
</comment>
<evidence type="ECO:0000256" key="11">
    <source>
        <dbReference type="SAM" id="Phobius"/>
    </source>
</evidence>
<dbReference type="STRING" id="33528.ENSGAFP00000029965"/>
<keyword evidence="3 11" id="KW-0812">Transmembrane</keyword>
<feature type="domain" description="Guanylate cyclase" evidence="13">
    <location>
        <begin position="898"/>
        <end position="1005"/>
    </location>
</feature>
<dbReference type="FunFam" id="1.10.510.10:FF:001214">
    <property type="entry name" value="Guanylate cyclase"/>
    <property type="match status" value="1"/>
</dbReference>
<evidence type="ECO:0000256" key="2">
    <source>
        <dbReference type="ARBA" id="ARBA00012202"/>
    </source>
</evidence>
<keyword evidence="4" id="KW-0732">Signal</keyword>
<proteinExistence type="predicted"/>
<feature type="domain" description="Protein kinase" evidence="12">
    <location>
        <begin position="538"/>
        <end position="828"/>
    </location>
</feature>
<dbReference type="CDD" id="cd07302">
    <property type="entry name" value="CHD"/>
    <property type="match status" value="1"/>
</dbReference>
<dbReference type="GO" id="GO:0007168">
    <property type="term" value="P:receptor guanylyl cyclase signaling pathway"/>
    <property type="evidence" value="ECO:0007669"/>
    <property type="project" value="TreeGrafter"/>
</dbReference>
<dbReference type="PANTHER" id="PTHR11920:SF458">
    <property type="entry name" value="GUANYLATE CYCLASE"/>
    <property type="match status" value="1"/>
</dbReference>
<dbReference type="Pfam" id="PF07701">
    <property type="entry name" value="HNOBA"/>
    <property type="match status" value="1"/>
</dbReference>
<keyword evidence="8" id="KW-0456">Lyase</keyword>
<evidence type="ECO:0000256" key="10">
    <source>
        <dbReference type="SAM" id="MobiDB-lite"/>
    </source>
</evidence>
<dbReference type="GO" id="GO:0004016">
    <property type="term" value="F:adenylate cyclase activity"/>
    <property type="evidence" value="ECO:0007669"/>
    <property type="project" value="TreeGrafter"/>
</dbReference>
<accession>A0A315VXH7</accession>
<dbReference type="InterPro" id="IPR011009">
    <property type="entry name" value="Kinase-like_dom_sf"/>
</dbReference>
<dbReference type="InterPro" id="IPR000719">
    <property type="entry name" value="Prot_kinase_dom"/>
</dbReference>
<organism evidence="14 15">
    <name type="scientific">Gambusia affinis</name>
    <name type="common">Western mosquitofish</name>
    <name type="synonym">Heterandria affinis</name>
    <dbReference type="NCBI Taxonomy" id="33528"/>
    <lineage>
        <taxon>Eukaryota</taxon>
        <taxon>Metazoa</taxon>
        <taxon>Chordata</taxon>
        <taxon>Craniata</taxon>
        <taxon>Vertebrata</taxon>
        <taxon>Euteleostomi</taxon>
        <taxon>Actinopterygii</taxon>
        <taxon>Neopterygii</taxon>
        <taxon>Teleostei</taxon>
        <taxon>Neoteleostei</taxon>
        <taxon>Acanthomorphata</taxon>
        <taxon>Ovalentaria</taxon>
        <taxon>Atherinomorphae</taxon>
        <taxon>Cyprinodontiformes</taxon>
        <taxon>Poeciliidae</taxon>
        <taxon>Poeciliinae</taxon>
        <taxon>Gambusia</taxon>
    </lineage>
</organism>
<feature type="compositionally biased region" description="Polar residues" evidence="10">
    <location>
        <begin position="86"/>
        <end position="96"/>
    </location>
</feature>
<evidence type="ECO:0000259" key="13">
    <source>
        <dbReference type="PROSITE" id="PS50125"/>
    </source>
</evidence>
<dbReference type="SUPFAM" id="SSF56112">
    <property type="entry name" value="Protein kinase-like (PK-like)"/>
    <property type="match status" value="1"/>
</dbReference>
<keyword evidence="6 11" id="KW-1133">Transmembrane helix</keyword>
<dbReference type="EMBL" id="NHOQ01000945">
    <property type="protein sequence ID" value="PWA28127.1"/>
    <property type="molecule type" value="Genomic_DNA"/>
</dbReference>
<keyword evidence="7 11" id="KW-0472">Membrane</keyword>
<gene>
    <name evidence="14" type="ORF">CCH79_00018238</name>
</gene>
<evidence type="ECO:0000256" key="6">
    <source>
        <dbReference type="ARBA" id="ARBA00022989"/>
    </source>
</evidence>
<dbReference type="CDD" id="cd14045">
    <property type="entry name" value="PK_GC_unk"/>
    <property type="match status" value="1"/>
</dbReference>
<evidence type="ECO:0000259" key="12">
    <source>
        <dbReference type="PROSITE" id="PS50011"/>
    </source>
</evidence>
<dbReference type="GO" id="GO:0035556">
    <property type="term" value="P:intracellular signal transduction"/>
    <property type="evidence" value="ECO:0007669"/>
    <property type="project" value="InterPro"/>
</dbReference>
<dbReference type="Proteomes" id="UP000250572">
    <property type="component" value="Unassembled WGS sequence"/>
</dbReference>
<sequence>MNVSLKPRWHLQKKLPNVLTHFLRRGQAAPSAHSSTSEERRTGGEETETKPGSTRPEPNTHPRRSGGPGPAVTLETDRCTAPRPSSPHSRTGSWHGNRSARLRAEHENDSDKESGNVELKRLIPEGLSLLQLPSGCRPNPSRQKHLKLPAVFMQRCLQGRGFTPHSFRSETHPQRAVWVRLSGLSFLLFLLFLLFLSLRSSEAAGFCQQQQQHEETAQVLVLVLVLVPPVCVFRVQPGFCWHDLDNSEFDCWPLDRPNEYNMIDCGGLLMSWVLRPPELVKTGQVFTVVYSVTARESFYHWAVQNRIFSHRSAASTGSRTTRRSITDAASARWFCEEQDCPSSWTEANGENCCIHHANIHSCPMGYMTESICGPWIPDDGKIFTHTISTTGKMTQSNWTAKVVLFHTGLTSLIAHIRVGTMQAALEAKSTVLPAVVCGDKTCEDGENCSTCPADCGECPMSPGTKVAIGLPLGLLCLSFILTAVWLRYQKEKLLWDESWIIDFSTIKQDTRGLSTMGSEVTRLNLIVTRVATGSDRDPDPEAHLTMGSIMSVPAGHTDSNISCVTAISSCTAPPASQRAPFTCTGIYDGRTVAIKRIQTKSFSLSKTIRQEVKQVRELDHPNLCKFIGGCVEVPNVAIVTEYCPKGSLHDVLLNEEIPLNWGFRFSFATDIARGMSYLHQHKICHGRLKSLNCVLDDRWVCKITDFGLRTYRRDGGAEPLSSYQRRLLEVYMPPEFQNSSMEPTLAGDVFSYSIILLEIATRSDPVPPEESTLENAWCPPLPELISSKADNTCPCPADYAELIRRCRSHNPAHRPTFDQVKKFVHRINPVKVSPVDMMMNLMEKYSKHLEVLVAERTQDLMLEKQKTDRLLYSMLPKQVADDLRQGKLSQAQSYVSATVFFSDIVGFTQLSSSSTPYQVVDFLNKLYTTFDDIIDNHDVYKVETIGDAYMVVSGVPQENGILHASEIASMALDLVAVCRTFRIPHKPGMQLQIRAGIHSGKLADGWEAETDHD</sequence>
<dbReference type="InterPro" id="IPR001054">
    <property type="entry name" value="A/G_cyclase"/>
</dbReference>
<keyword evidence="5" id="KW-0547">Nucleotide-binding</keyword>
<evidence type="ECO:0000256" key="1">
    <source>
        <dbReference type="ARBA" id="ARBA00004451"/>
    </source>
</evidence>
<dbReference type="GO" id="GO:0005886">
    <property type="term" value="C:plasma membrane"/>
    <property type="evidence" value="ECO:0007669"/>
    <property type="project" value="TreeGrafter"/>
</dbReference>
<evidence type="ECO:0000256" key="5">
    <source>
        <dbReference type="ARBA" id="ARBA00022741"/>
    </source>
</evidence>
<dbReference type="GO" id="GO:0004383">
    <property type="term" value="F:guanylate cyclase activity"/>
    <property type="evidence" value="ECO:0007669"/>
    <property type="project" value="UniProtKB-EC"/>
</dbReference>
<dbReference type="Pfam" id="PF00211">
    <property type="entry name" value="Guanylate_cyc"/>
    <property type="match status" value="1"/>
</dbReference>
<dbReference type="InterPro" id="IPR001245">
    <property type="entry name" value="Ser-Thr/Tyr_kinase_cat_dom"/>
</dbReference>
<keyword evidence="9" id="KW-0141">cGMP biosynthesis</keyword>
<dbReference type="PROSITE" id="PS50125">
    <property type="entry name" value="GUANYLATE_CYCLASE_2"/>
    <property type="match status" value="1"/>
</dbReference>
<protein>
    <recommendedName>
        <fullName evidence="2">guanylate cyclase</fullName>
        <ecNumber evidence="2">4.6.1.2</ecNumber>
    </recommendedName>
</protein>
<dbReference type="InterPro" id="IPR029787">
    <property type="entry name" value="Nucleotide_cyclase"/>
</dbReference>
<dbReference type="EC" id="4.6.1.2" evidence="2"/>
<reference evidence="14 15" key="1">
    <citation type="journal article" date="2018" name="G3 (Bethesda)">
        <title>A High-Quality Reference Genome for the Invasive Mosquitofish Gambusia affinis Using a Chicago Library.</title>
        <authorList>
            <person name="Hoffberg S.L."/>
            <person name="Troendle N.J."/>
            <person name="Glenn T.C."/>
            <person name="Mahmud O."/>
            <person name="Louha S."/>
            <person name="Chalopin D."/>
            <person name="Bennetzen J.L."/>
            <person name="Mauricio R."/>
        </authorList>
    </citation>
    <scope>NUCLEOTIDE SEQUENCE [LARGE SCALE GENOMIC DNA]</scope>
    <source>
        <strain evidence="14">NE01/NJP1002.9</strain>
        <tissue evidence="14">Muscle</tissue>
    </source>
</reference>
<dbReference type="Pfam" id="PF07714">
    <property type="entry name" value="PK_Tyr_Ser-Thr"/>
    <property type="match status" value="1"/>
</dbReference>
<dbReference type="Gene3D" id="1.10.510.10">
    <property type="entry name" value="Transferase(Phosphotransferase) domain 1"/>
    <property type="match status" value="1"/>
</dbReference>
<evidence type="ECO:0000256" key="4">
    <source>
        <dbReference type="ARBA" id="ARBA00022729"/>
    </source>
</evidence>
<dbReference type="SUPFAM" id="SSF55073">
    <property type="entry name" value="Nucleotide cyclase"/>
    <property type="match status" value="1"/>
</dbReference>
<evidence type="ECO:0000256" key="8">
    <source>
        <dbReference type="ARBA" id="ARBA00023239"/>
    </source>
</evidence>
<evidence type="ECO:0000256" key="7">
    <source>
        <dbReference type="ARBA" id="ARBA00023136"/>
    </source>
</evidence>
<evidence type="ECO:0000256" key="3">
    <source>
        <dbReference type="ARBA" id="ARBA00022692"/>
    </source>
</evidence>
<feature type="transmembrane region" description="Helical" evidence="11">
    <location>
        <begin position="177"/>
        <end position="198"/>
    </location>
</feature>
<feature type="compositionally biased region" description="Basic and acidic residues" evidence="10">
    <location>
        <begin position="36"/>
        <end position="49"/>
    </location>
</feature>
<comment type="caution">
    <text evidence="14">The sequence shown here is derived from an EMBL/GenBank/DDBJ whole genome shotgun (WGS) entry which is preliminary data.</text>
</comment>